<accession>A0A9W9DRA2</accession>
<proteinExistence type="predicted"/>
<name>A0A9W9DRA2_9AGAR</name>
<dbReference type="Proteomes" id="UP001150266">
    <property type="component" value="Unassembled WGS sequence"/>
</dbReference>
<evidence type="ECO:0000313" key="2">
    <source>
        <dbReference type="Proteomes" id="UP001150266"/>
    </source>
</evidence>
<dbReference type="OrthoDB" id="2793736at2759"/>
<keyword evidence="2" id="KW-1185">Reference proteome</keyword>
<reference evidence="1" key="1">
    <citation type="submission" date="2022-08" db="EMBL/GenBank/DDBJ databases">
        <title>A Global Phylogenomic Analysis of the Shiitake Genus Lentinula.</title>
        <authorList>
            <consortium name="DOE Joint Genome Institute"/>
            <person name="Sierra-Patev S."/>
            <person name="Min B."/>
            <person name="Naranjo-Ortiz M."/>
            <person name="Looney B."/>
            <person name="Konkel Z."/>
            <person name="Slot J.C."/>
            <person name="Sakamoto Y."/>
            <person name="Steenwyk J.L."/>
            <person name="Rokas A."/>
            <person name="Carro J."/>
            <person name="Camarero S."/>
            <person name="Ferreira P."/>
            <person name="Molpeceres G."/>
            <person name="Ruiz-Duenas F.J."/>
            <person name="Serrano A."/>
            <person name="Henrissat B."/>
            <person name="Drula E."/>
            <person name="Hughes K.W."/>
            <person name="Mata J.L."/>
            <person name="Ishikawa N.K."/>
            <person name="Vargas-Isla R."/>
            <person name="Ushijima S."/>
            <person name="Smith C.A."/>
            <person name="Ahrendt S."/>
            <person name="Andreopoulos W."/>
            <person name="He G."/>
            <person name="Labutti K."/>
            <person name="Lipzen A."/>
            <person name="Ng V."/>
            <person name="Riley R."/>
            <person name="Sandor L."/>
            <person name="Barry K."/>
            <person name="Martinez A.T."/>
            <person name="Xiao Y."/>
            <person name="Gibbons J.G."/>
            <person name="Terashima K."/>
            <person name="Grigoriev I.V."/>
            <person name="Hibbett D.S."/>
        </authorList>
    </citation>
    <scope>NUCLEOTIDE SEQUENCE</scope>
    <source>
        <strain evidence="1">JLM2183</strain>
    </source>
</reference>
<organism evidence="1 2">
    <name type="scientific">Lentinula aciculospora</name>
    <dbReference type="NCBI Taxonomy" id="153920"/>
    <lineage>
        <taxon>Eukaryota</taxon>
        <taxon>Fungi</taxon>
        <taxon>Dikarya</taxon>
        <taxon>Basidiomycota</taxon>
        <taxon>Agaricomycotina</taxon>
        <taxon>Agaricomycetes</taxon>
        <taxon>Agaricomycetidae</taxon>
        <taxon>Agaricales</taxon>
        <taxon>Marasmiineae</taxon>
        <taxon>Omphalotaceae</taxon>
        <taxon>Lentinula</taxon>
    </lineage>
</organism>
<comment type="caution">
    <text evidence="1">The sequence shown here is derived from an EMBL/GenBank/DDBJ whole genome shotgun (WGS) entry which is preliminary data.</text>
</comment>
<evidence type="ECO:0000313" key="1">
    <source>
        <dbReference type="EMBL" id="KAJ4480934.1"/>
    </source>
</evidence>
<gene>
    <name evidence="1" type="ORF">J3R30DRAFT_3700389</name>
</gene>
<protein>
    <submittedName>
        <fullName evidence="1">Uncharacterized protein</fullName>
    </submittedName>
</protein>
<dbReference type="AlphaFoldDB" id="A0A9W9DRA2"/>
<sequence>MPSSHTSFTSPLLFSSSHSHLTNSIRPAQGFLSEFIAFNMETSPYDPSCINSDSGGLPARSSLNSGNSRFESLSWRLGNFDSSLAALNELRSEFFTGSQHILPDNEFRLSASKLMDLLDIAKHTLEEAGVDLWPHALCVVGLRRHKKAYFALLKLLRSRADCLDPPLQARSRKFTCRLSTNFSIRVNPAYDLYLPPKPRNPRRKIVKPQPPQQKILCKSMPPPDAFPPSEFTPVSSHSYLVPQRHRRRMQLELSSDVWESLGLELPSHPKSYNGHESVGSRRPGMTKHRYGIFCMGQSVTGRRGLLRT</sequence>
<dbReference type="EMBL" id="JAOTPV010000006">
    <property type="protein sequence ID" value="KAJ4480934.1"/>
    <property type="molecule type" value="Genomic_DNA"/>
</dbReference>